<dbReference type="AlphaFoldDB" id="A0AAP2DZE2"/>
<organism evidence="1 2">
    <name type="scientific">Dawidia cretensis</name>
    <dbReference type="NCBI Taxonomy" id="2782350"/>
    <lineage>
        <taxon>Bacteria</taxon>
        <taxon>Pseudomonadati</taxon>
        <taxon>Bacteroidota</taxon>
        <taxon>Cytophagia</taxon>
        <taxon>Cytophagales</taxon>
        <taxon>Chryseotaleaceae</taxon>
        <taxon>Dawidia</taxon>
    </lineage>
</organism>
<accession>A0AAP2DZE2</accession>
<protein>
    <submittedName>
        <fullName evidence="1">Uncharacterized protein</fullName>
    </submittedName>
</protein>
<reference evidence="1 2" key="1">
    <citation type="submission" date="2021-05" db="EMBL/GenBank/DDBJ databases">
        <title>A Polyphasic approach of four new species of the genus Ohtaekwangia: Ohtaekwangia histidinii sp. nov., Ohtaekwangia cretensis sp. nov., Ohtaekwangia indiensis sp. nov., Ohtaekwangia reichenbachii sp. nov. from diverse environment.</title>
        <authorList>
            <person name="Octaviana S."/>
        </authorList>
    </citation>
    <scope>NUCLEOTIDE SEQUENCE [LARGE SCALE GENOMIC DNA]</scope>
    <source>
        <strain evidence="1 2">PWU5</strain>
    </source>
</reference>
<name>A0AAP2DZE2_9BACT</name>
<evidence type="ECO:0000313" key="2">
    <source>
        <dbReference type="Proteomes" id="UP001319080"/>
    </source>
</evidence>
<dbReference type="Proteomes" id="UP001319080">
    <property type="component" value="Unassembled WGS sequence"/>
</dbReference>
<gene>
    <name evidence="1" type="ORF">KK062_18270</name>
</gene>
<dbReference type="RefSeq" id="WP_254085775.1">
    <property type="nucleotide sequence ID" value="NZ_JAHESE010000020.1"/>
</dbReference>
<dbReference type="EMBL" id="JAHESE010000020">
    <property type="protein sequence ID" value="MBT1710198.1"/>
    <property type="molecule type" value="Genomic_DNA"/>
</dbReference>
<sequence length="426" mass="47639">MKPQWITLVLLVFMTWACSDDDNTPGIESKTLAIQVSEKSLLLGERMWILVSDSNGKLLGSKQLTNGETYTFLAPAGFSEDVITYTTLLRSEDQHSSDRIEMYIVTHAGVPFGAYTTWFPPVFEGAPSEDRNSSQVSVAGSLIKGWEIAKMICLPYDRNVDASTVTTIPEDDRCTFNVSATGNSAVLLADRTTPPFYYHYLEIEPDKNYIVSANDFTEADIKTIEIPETDNFSCQIIGSNTYGSFSYYYDKKESGTPIDKIIAPAYGNVFSSYQTLLNIIVTDKKLISCSIYDVDIPTSAELIDPTIGVTYQDGTIITEHVISEDPDVDMMKLTAISGNHSLFAWRIYAAPNARRITPPRIPDFIALAPGETARTFTEIAEHNIMTYTLQESSDHQGYYDFLTRYELNGQNPMPKKYVTSQLTQRN</sequence>
<evidence type="ECO:0000313" key="1">
    <source>
        <dbReference type="EMBL" id="MBT1710198.1"/>
    </source>
</evidence>
<keyword evidence="2" id="KW-1185">Reference proteome</keyword>
<proteinExistence type="predicted"/>
<comment type="caution">
    <text evidence="1">The sequence shown here is derived from an EMBL/GenBank/DDBJ whole genome shotgun (WGS) entry which is preliminary data.</text>
</comment>